<organism evidence="1 2">
    <name type="scientific">Thelephora ganbajun</name>
    <name type="common">Ganba fungus</name>
    <dbReference type="NCBI Taxonomy" id="370292"/>
    <lineage>
        <taxon>Eukaryota</taxon>
        <taxon>Fungi</taxon>
        <taxon>Dikarya</taxon>
        <taxon>Basidiomycota</taxon>
        <taxon>Agaricomycotina</taxon>
        <taxon>Agaricomycetes</taxon>
        <taxon>Thelephorales</taxon>
        <taxon>Thelephoraceae</taxon>
        <taxon>Thelephora</taxon>
    </lineage>
</organism>
<reference evidence="1" key="2">
    <citation type="journal article" date="2020" name="Nat. Commun.">
        <title>Large-scale genome sequencing of mycorrhizal fungi provides insights into the early evolution of symbiotic traits.</title>
        <authorList>
            <person name="Miyauchi S."/>
            <person name="Kiss E."/>
            <person name="Kuo A."/>
            <person name="Drula E."/>
            <person name="Kohler A."/>
            <person name="Sanchez-Garcia M."/>
            <person name="Morin E."/>
            <person name="Andreopoulos B."/>
            <person name="Barry K.W."/>
            <person name="Bonito G."/>
            <person name="Buee M."/>
            <person name="Carver A."/>
            <person name="Chen C."/>
            <person name="Cichocki N."/>
            <person name="Clum A."/>
            <person name="Culley D."/>
            <person name="Crous P.W."/>
            <person name="Fauchery L."/>
            <person name="Girlanda M."/>
            <person name="Hayes R.D."/>
            <person name="Keri Z."/>
            <person name="LaButti K."/>
            <person name="Lipzen A."/>
            <person name="Lombard V."/>
            <person name="Magnuson J."/>
            <person name="Maillard F."/>
            <person name="Murat C."/>
            <person name="Nolan M."/>
            <person name="Ohm R.A."/>
            <person name="Pangilinan J."/>
            <person name="Pereira M.F."/>
            <person name="Perotto S."/>
            <person name="Peter M."/>
            <person name="Pfister S."/>
            <person name="Riley R."/>
            <person name="Sitrit Y."/>
            <person name="Stielow J.B."/>
            <person name="Szollosi G."/>
            <person name="Zifcakova L."/>
            <person name="Stursova M."/>
            <person name="Spatafora J.W."/>
            <person name="Tedersoo L."/>
            <person name="Vaario L.M."/>
            <person name="Yamada A."/>
            <person name="Yan M."/>
            <person name="Wang P."/>
            <person name="Xu J."/>
            <person name="Bruns T."/>
            <person name="Baldrian P."/>
            <person name="Vilgalys R."/>
            <person name="Dunand C."/>
            <person name="Henrissat B."/>
            <person name="Grigoriev I.V."/>
            <person name="Hibbett D."/>
            <person name="Nagy L.G."/>
            <person name="Martin F.M."/>
        </authorList>
    </citation>
    <scope>NUCLEOTIDE SEQUENCE</scope>
    <source>
        <strain evidence="1">P2</strain>
    </source>
</reference>
<evidence type="ECO:0000313" key="2">
    <source>
        <dbReference type="Proteomes" id="UP000886501"/>
    </source>
</evidence>
<protein>
    <submittedName>
        <fullName evidence="1">Uncharacterized protein</fullName>
    </submittedName>
</protein>
<name>A0ACB6YYC8_THEGA</name>
<reference evidence="1" key="1">
    <citation type="submission" date="2019-10" db="EMBL/GenBank/DDBJ databases">
        <authorList>
            <consortium name="DOE Joint Genome Institute"/>
            <person name="Kuo A."/>
            <person name="Miyauchi S."/>
            <person name="Kiss E."/>
            <person name="Drula E."/>
            <person name="Kohler A."/>
            <person name="Sanchez-Garcia M."/>
            <person name="Andreopoulos B."/>
            <person name="Barry K.W."/>
            <person name="Bonito G."/>
            <person name="Buee M."/>
            <person name="Carver A."/>
            <person name="Chen C."/>
            <person name="Cichocki N."/>
            <person name="Clum A."/>
            <person name="Culley D."/>
            <person name="Crous P.W."/>
            <person name="Fauchery L."/>
            <person name="Girlanda M."/>
            <person name="Hayes R."/>
            <person name="Keri Z."/>
            <person name="Labutti K."/>
            <person name="Lipzen A."/>
            <person name="Lombard V."/>
            <person name="Magnuson J."/>
            <person name="Maillard F."/>
            <person name="Morin E."/>
            <person name="Murat C."/>
            <person name="Nolan M."/>
            <person name="Ohm R."/>
            <person name="Pangilinan J."/>
            <person name="Pereira M."/>
            <person name="Perotto S."/>
            <person name="Peter M."/>
            <person name="Riley R."/>
            <person name="Sitrit Y."/>
            <person name="Stielow B."/>
            <person name="Szollosi G."/>
            <person name="Zifcakova L."/>
            <person name="Stursova M."/>
            <person name="Spatafora J.W."/>
            <person name="Tedersoo L."/>
            <person name="Vaario L.-M."/>
            <person name="Yamada A."/>
            <person name="Yan M."/>
            <person name="Wang P."/>
            <person name="Xu J."/>
            <person name="Bruns T."/>
            <person name="Baldrian P."/>
            <person name="Vilgalys R."/>
            <person name="Henrissat B."/>
            <person name="Grigoriev I.V."/>
            <person name="Hibbett D."/>
            <person name="Nagy L.G."/>
            <person name="Martin F.M."/>
        </authorList>
    </citation>
    <scope>NUCLEOTIDE SEQUENCE</scope>
    <source>
        <strain evidence="1">P2</strain>
    </source>
</reference>
<comment type="caution">
    <text evidence="1">The sequence shown here is derived from an EMBL/GenBank/DDBJ whole genome shotgun (WGS) entry which is preliminary data.</text>
</comment>
<dbReference type="EMBL" id="MU118559">
    <property type="protein sequence ID" value="KAF9642282.1"/>
    <property type="molecule type" value="Genomic_DNA"/>
</dbReference>
<keyword evidence="2" id="KW-1185">Reference proteome</keyword>
<gene>
    <name evidence="1" type="ORF">BDM02DRAFT_3133190</name>
</gene>
<proteinExistence type="predicted"/>
<evidence type="ECO:0000313" key="1">
    <source>
        <dbReference type="EMBL" id="KAF9642282.1"/>
    </source>
</evidence>
<sequence length="455" mass="51425">MGIPQKWKDQFPGDITIQTLLQWPLPRQGSAKCDKDLPISAFFSYQEPGEYEETLGELQEIPSVSYITLLERMMKEVIGYWRSMTHAITSKKAWVNSVEWLKDGGYLQPLVEEYLCHLPWTNPPSARLMFSMNDLPILLSDQWLSDTHIDFFATLFGSAATKNTPLILITTLAFPHSIMLPQQSREFIDKIVDEVKEGKLLYTPFHLDSHWVVVCVDVGKKELSYGDSKEPIDTPSKVQRHTTIKEAFLPFAKAAWDVDLEWKGNSLPQARQHDGSSCGPCTINFLEQLVHKGTDPWTPFRAFNYRISLFLQMAQYALKEMAITIEDKDKKPISNIPSNQNDEDAWFSLPPSPSPSPTQPSVSSTHFPPSPTSSDSPAELPVVYNSWDYQLPRTDIDLQAMEYQPESSCTNSPLSTTGDQMDVDSTLESPSKGTRTTEADRNGSVHHRDPQSLHS</sequence>
<accession>A0ACB6YYC8</accession>
<dbReference type="Proteomes" id="UP000886501">
    <property type="component" value="Unassembled WGS sequence"/>
</dbReference>